<dbReference type="GO" id="GO:0016301">
    <property type="term" value="F:kinase activity"/>
    <property type="evidence" value="ECO:0007669"/>
    <property type="project" value="UniProtKB-KW"/>
</dbReference>
<keyword evidence="12" id="KW-0418">Kinase</keyword>
<dbReference type="Gene3D" id="2.170.8.10">
    <property type="entry name" value="Phosphoenolpyruvate Carboxykinase, domain 2"/>
    <property type="match status" value="1"/>
</dbReference>
<keyword evidence="5" id="KW-0312">Gluconeogenesis</keyword>
<protein>
    <recommendedName>
        <fullName evidence="4">Phosphoenolpyruvate carboxykinase (ATP)</fullName>
        <ecNumber evidence="3">4.1.1.49</ecNumber>
    </recommendedName>
</protein>
<dbReference type="SUPFAM" id="SSF68923">
    <property type="entry name" value="PEP carboxykinase N-terminal domain"/>
    <property type="match status" value="1"/>
</dbReference>
<dbReference type="SUPFAM" id="SSF53795">
    <property type="entry name" value="PEP carboxykinase-like"/>
    <property type="match status" value="1"/>
</dbReference>
<dbReference type="OrthoDB" id="184182at2759"/>
<dbReference type="AlphaFoldDB" id="A0A8H7BUU4"/>
<dbReference type="PIRSF" id="PIRSF006294">
    <property type="entry name" value="PEP_crbxkin"/>
    <property type="match status" value="1"/>
</dbReference>
<name>A0A8H7BUU4_9FUNG</name>
<comment type="caution">
    <text evidence="12">The sequence shown here is derived from an EMBL/GenBank/DDBJ whole genome shotgun (WGS) entry which is preliminary data.</text>
</comment>
<dbReference type="GO" id="GO:0004612">
    <property type="term" value="F:phosphoenolpyruvate carboxykinase (ATP) activity"/>
    <property type="evidence" value="ECO:0007669"/>
    <property type="project" value="UniProtKB-EC"/>
</dbReference>
<evidence type="ECO:0000256" key="1">
    <source>
        <dbReference type="ARBA" id="ARBA00004742"/>
    </source>
</evidence>
<dbReference type="InterPro" id="IPR001272">
    <property type="entry name" value="PEP_carboxykinase_ATP"/>
</dbReference>
<dbReference type="CDD" id="cd00484">
    <property type="entry name" value="PEPCK_ATP"/>
    <property type="match status" value="1"/>
</dbReference>
<dbReference type="Gene3D" id="3.90.228.20">
    <property type="match status" value="1"/>
</dbReference>
<dbReference type="Pfam" id="PF01293">
    <property type="entry name" value="PEPCK_ATP"/>
    <property type="match status" value="1"/>
</dbReference>
<proteinExistence type="inferred from homology"/>
<dbReference type="NCBIfam" id="NF006820">
    <property type="entry name" value="PRK09344.1-2"/>
    <property type="match status" value="1"/>
</dbReference>
<keyword evidence="8" id="KW-0067">ATP-binding</keyword>
<keyword evidence="6" id="KW-0547">Nucleotide-binding</keyword>
<evidence type="ECO:0000313" key="12">
    <source>
        <dbReference type="EMBL" id="KAF7724895.1"/>
    </source>
</evidence>
<sequence length="536" mass="59358">MSPRPASPFGRPGSSSSVRSKVEEELHEVAGIDYDKVTIKRNPSVAVLYEEALTYEQGTVISSAGALCAYSGKKTGRSPKDKRIVEEETSNKDIWWGPVNSPISEKVFLINRERAIDYLNTRPRLYVFDGFAGWDPKYRIKVRIVASRAYHLLFMRNMLIRPTEEELENFGTPDFTIFNAGEFPANRYTTGMTSTTSVSVNFKRAEMVILGTEYAGEMKKGIFTVMHYLMPKAGVLSLHSSANEGPDGDVSLFFGLSGTGKTTLSADPKRNLIGGCYAKCIDLSAEKEPDIFNAIRFGSILENVVLDEETRVVDYSDDFLTENTRCAYPIYHIPNAKIPCMGGHPKNIILLTCDAFGVIPPVSKLTPAQAMYHFISGYTTKVPGTEDGVVEPQATFSACFGAPFLVLHPQRYASMLAEKMSQHKADAWLINTGWVGAGAANGGKRCPLKYTRAILDAIHSGELAKAEFENYDTFNLQVPKKVSNVPDDLLNPRKFWQGTPEEFNKSLKSVATMFQENFKTYEDQAAPETLAAGPKF</sequence>
<dbReference type="InterPro" id="IPR013035">
    <property type="entry name" value="PEP_carboxykinase_C"/>
</dbReference>
<evidence type="ECO:0000256" key="2">
    <source>
        <dbReference type="ARBA" id="ARBA00006052"/>
    </source>
</evidence>
<dbReference type="GO" id="GO:0006094">
    <property type="term" value="P:gluconeogenesis"/>
    <property type="evidence" value="ECO:0007669"/>
    <property type="project" value="UniProtKB-UniPathway"/>
</dbReference>
<comment type="catalytic activity">
    <reaction evidence="10">
        <text>oxaloacetate + ATP = phosphoenolpyruvate + ADP + CO2</text>
        <dbReference type="Rhea" id="RHEA:18617"/>
        <dbReference type="ChEBI" id="CHEBI:16452"/>
        <dbReference type="ChEBI" id="CHEBI:16526"/>
        <dbReference type="ChEBI" id="CHEBI:30616"/>
        <dbReference type="ChEBI" id="CHEBI:58702"/>
        <dbReference type="ChEBI" id="CHEBI:456216"/>
        <dbReference type="EC" id="4.1.1.49"/>
    </reaction>
</comment>
<reference evidence="12" key="1">
    <citation type="submission" date="2020-01" db="EMBL/GenBank/DDBJ databases">
        <title>Genome Sequencing of Three Apophysomyces-Like Fungal Strains Confirms a Novel Fungal Genus in the Mucoromycota with divergent Burkholderia-like Endosymbiotic Bacteria.</title>
        <authorList>
            <person name="Stajich J.E."/>
            <person name="Macias A.M."/>
            <person name="Carter-House D."/>
            <person name="Lovett B."/>
            <person name="Kasson L.R."/>
            <person name="Berry K."/>
            <person name="Grigoriev I."/>
            <person name="Chang Y."/>
            <person name="Spatafora J."/>
            <person name="Kasson M.T."/>
        </authorList>
    </citation>
    <scope>NUCLEOTIDE SEQUENCE</scope>
    <source>
        <strain evidence="12">NRRL A-21654</strain>
    </source>
</reference>
<keyword evidence="12" id="KW-0808">Transferase</keyword>
<gene>
    <name evidence="12" type="primary">PCK1_1</name>
    <name evidence="12" type="ORF">EC973_000554</name>
</gene>
<evidence type="ECO:0000256" key="7">
    <source>
        <dbReference type="ARBA" id="ARBA00022793"/>
    </source>
</evidence>
<keyword evidence="13" id="KW-1185">Reference proteome</keyword>
<dbReference type="Proteomes" id="UP000605846">
    <property type="component" value="Unassembled WGS sequence"/>
</dbReference>
<dbReference type="PANTHER" id="PTHR30031">
    <property type="entry name" value="PHOSPHOENOLPYRUVATE CARBOXYKINASE ATP"/>
    <property type="match status" value="1"/>
</dbReference>
<feature type="compositionally biased region" description="Low complexity" evidence="11">
    <location>
        <begin position="1"/>
        <end position="19"/>
    </location>
</feature>
<dbReference type="EMBL" id="JABAYA010000108">
    <property type="protein sequence ID" value="KAF7724895.1"/>
    <property type="molecule type" value="Genomic_DNA"/>
</dbReference>
<keyword evidence="7" id="KW-0210">Decarboxylase</keyword>
<dbReference type="FunFam" id="3.40.449.10:FF:000002">
    <property type="entry name" value="Phosphoenolpyruvate carboxykinase [ATP]"/>
    <property type="match status" value="1"/>
</dbReference>
<dbReference type="GO" id="GO:0005829">
    <property type="term" value="C:cytosol"/>
    <property type="evidence" value="ECO:0007669"/>
    <property type="project" value="TreeGrafter"/>
</dbReference>
<evidence type="ECO:0000256" key="9">
    <source>
        <dbReference type="ARBA" id="ARBA00023239"/>
    </source>
</evidence>
<evidence type="ECO:0000256" key="11">
    <source>
        <dbReference type="SAM" id="MobiDB-lite"/>
    </source>
</evidence>
<evidence type="ECO:0000256" key="8">
    <source>
        <dbReference type="ARBA" id="ARBA00022840"/>
    </source>
</evidence>
<dbReference type="GO" id="GO:0005524">
    <property type="term" value="F:ATP binding"/>
    <property type="evidence" value="ECO:0007669"/>
    <property type="project" value="UniProtKB-KW"/>
</dbReference>
<dbReference type="NCBIfam" id="TIGR00224">
    <property type="entry name" value="pckA"/>
    <property type="match status" value="1"/>
</dbReference>
<evidence type="ECO:0000256" key="3">
    <source>
        <dbReference type="ARBA" id="ARBA00012363"/>
    </source>
</evidence>
<comment type="similarity">
    <text evidence="2">Belongs to the phosphoenolpyruvate carboxykinase (ATP) family.</text>
</comment>
<organism evidence="12 13">
    <name type="scientific">Apophysomyces ossiformis</name>
    <dbReference type="NCBI Taxonomy" id="679940"/>
    <lineage>
        <taxon>Eukaryota</taxon>
        <taxon>Fungi</taxon>
        <taxon>Fungi incertae sedis</taxon>
        <taxon>Mucoromycota</taxon>
        <taxon>Mucoromycotina</taxon>
        <taxon>Mucoromycetes</taxon>
        <taxon>Mucorales</taxon>
        <taxon>Mucorineae</taxon>
        <taxon>Mucoraceae</taxon>
        <taxon>Apophysomyces</taxon>
    </lineage>
</organism>
<evidence type="ECO:0000256" key="4">
    <source>
        <dbReference type="ARBA" id="ARBA00021932"/>
    </source>
</evidence>
<dbReference type="FunFam" id="2.170.8.10:FF:000001">
    <property type="entry name" value="Phosphoenolpyruvate carboxykinase (ATP)"/>
    <property type="match status" value="1"/>
</dbReference>
<comment type="pathway">
    <text evidence="1">Carbohydrate biosynthesis; gluconeogenesis.</text>
</comment>
<evidence type="ECO:0000256" key="5">
    <source>
        <dbReference type="ARBA" id="ARBA00022432"/>
    </source>
</evidence>
<evidence type="ECO:0000256" key="10">
    <source>
        <dbReference type="ARBA" id="ARBA00047371"/>
    </source>
</evidence>
<evidence type="ECO:0000256" key="6">
    <source>
        <dbReference type="ARBA" id="ARBA00022741"/>
    </source>
</evidence>
<dbReference type="UniPathway" id="UPA00138"/>
<dbReference type="InterPro" id="IPR008210">
    <property type="entry name" value="PEP_carboxykinase_N"/>
</dbReference>
<feature type="region of interest" description="Disordered" evidence="11">
    <location>
        <begin position="1"/>
        <end position="21"/>
    </location>
</feature>
<accession>A0A8H7BUU4</accession>
<dbReference type="EC" id="4.1.1.49" evidence="3"/>
<evidence type="ECO:0000313" key="13">
    <source>
        <dbReference type="Proteomes" id="UP000605846"/>
    </source>
</evidence>
<dbReference type="HAMAP" id="MF_00453">
    <property type="entry name" value="PEPCK_ATP"/>
    <property type="match status" value="1"/>
</dbReference>
<dbReference type="PANTHER" id="PTHR30031:SF0">
    <property type="entry name" value="PHOSPHOENOLPYRUVATE CARBOXYKINASE (ATP)"/>
    <property type="match status" value="1"/>
</dbReference>
<keyword evidence="9" id="KW-0456">Lyase</keyword>
<dbReference type="Gene3D" id="3.40.449.10">
    <property type="entry name" value="Phosphoenolpyruvate Carboxykinase, domain 1"/>
    <property type="match status" value="1"/>
</dbReference>